<evidence type="ECO:0000313" key="2">
    <source>
        <dbReference type="Proteomes" id="UP000249915"/>
    </source>
</evidence>
<dbReference type="Pfam" id="PF07690">
    <property type="entry name" value="MFS_1"/>
    <property type="match status" value="1"/>
</dbReference>
<reference evidence="1 2" key="1">
    <citation type="submission" date="2016-07" db="EMBL/GenBank/DDBJ databases">
        <title>Draft genome sequence of Prauserella muralis DSM 45305, isolated from a mould-covered wall in an indoor environment.</title>
        <authorList>
            <person name="Ruckert C."/>
            <person name="Albersmeier A."/>
            <person name="Jiang C.-L."/>
            <person name="Jiang Y."/>
            <person name="Kalinowski J."/>
            <person name="Schneider O."/>
            <person name="Winkler A."/>
            <person name="Zotchev S.B."/>
        </authorList>
    </citation>
    <scope>NUCLEOTIDE SEQUENCE [LARGE SCALE GENOMIC DNA]</scope>
    <source>
        <strain evidence="1 2">DSM 45305</strain>
    </source>
</reference>
<evidence type="ECO:0000313" key="1">
    <source>
        <dbReference type="EMBL" id="PXY31241.1"/>
    </source>
</evidence>
<dbReference type="Gene3D" id="1.20.1250.20">
    <property type="entry name" value="MFS general substrate transporter like domains"/>
    <property type="match status" value="1"/>
</dbReference>
<dbReference type="InterPro" id="IPR036259">
    <property type="entry name" value="MFS_trans_sf"/>
</dbReference>
<keyword evidence="2" id="KW-1185">Reference proteome</keyword>
<dbReference type="Proteomes" id="UP000249915">
    <property type="component" value="Unassembled WGS sequence"/>
</dbReference>
<name>A0A2V4B858_9PSEU</name>
<dbReference type="PANTHER" id="PTHR23542">
    <property type="match status" value="1"/>
</dbReference>
<protein>
    <submittedName>
        <fullName evidence="1">MFS transporter</fullName>
    </submittedName>
</protein>
<dbReference type="EMBL" id="MASW01000001">
    <property type="protein sequence ID" value="PXY31241.1"/>
    <property type="molecule type" value="Genomic_DNA"/>
</dbReference>
<comment type="caution">
    <text evidence="1">The sequence shown here is derived from an EMBL/GenBank/DDBJ whole genome shotgun (WGS) entry which is preliminary data.</text>
</comment>
<dbReference type="GO" id="GO:0022857">
    <property type="term" value="F:transmembrane transporter activity"/>
    <property type="evidence" value="ECO:0007669"/>
    <property type="project" value="InterPro"/>
</dbReference>
<dbReference type="PANTHER" id="PTHR23542:SF1">
    <property type="entry name" value="MAJOR FACILITATOR SUPERFAMILY (MFS) PROFILE DOMAIN-CONTAINING PROTEIN"/>
    <property type="match status" value="1"/>
</dbReference>
<organism evidence="1 2">
    <name type="scientific">Prauserella muralis</name>
    <dbReference type="NCBI Taxonomy" id="588067"/>
    <lineage>
        <taxon>Bacteria</taxon>
        <taxon>Bacillati</taxon>
        <taxon>Actinomycetota</taxon>
        <taxon>Actinomycetes</taxon>
        <taxon>Pseudonocardiales</taxon>
        <taxon>Pseudonocardiaceae</taxon>
        <taxon>Prauserella</taxon>
    </lineage>
</organism>
<accession>A0A2V4B858</accession>
<dbReference type="InterPro" id="IPR011701">
    <property type="entry name" value="MFS"/>
</dbReference>
<dbReference type="AlphaFoldDB" id="A0A2V4B858"/>
<dbReference type="SUPFAM" id="SSF103473">
    <property type="entry name" value="MFS general substrate transporter"/>
    <property type="match status" value="1"/>
</dbReference>
<sequence length="405" mass="41009">MRPYLTVLRIRGVPTSILLMFFTRLPMTAMGITLTLHIVSDLGRGYGAAGLVGSATMAGTALGAPTVGRLIDRHGLRPVVAVCGAASAAFWVSTPHLPFEALLVVALPAGALVVPASSIARQVVTALVPPGQRRTAYSLDTISLETSFMIGPAVGVLVSTQLSSTVALTGIGVAFGVLALVLYLTNPPIRTAEEAAAPRTARPPILSWLTPGLVATLLIAVGALFVLIGTELAALATLRAAGEVSWTGVVIAVMCVASLAGGLVHGAVSRPLSQLRLMVLLALLVVPVGLVGAPWWLLALALVPTNLMCAPTLAATTESVSRLAPPSVRGEAMGLQDSATRIGLALGSPVVGFVMDHTAPGWGFVAAGVGGLLFAGAGALLHRRVVTRRPAAAAPDSAGSAAATG</sequence>
<proteinExistence type="predicted"/>
<gene>
    <name evidence="1" type="ORF">BAY60_02205</name>
</gene>